<dbReference type="PROSITE" id="PS51352">
    <property type="entry name" value="THIOREDOXIN_2"/>
    <property type="match status" value="1"/>
</dbReference>
<evidence type="ECO:0000313" key="8">
    <source>
        <dbReference type="Proteomes" id="UP000514752"/>
    </source>
</evidence>
<proteinExistence type="predicted"/>
<dbReference type="EMBL" id="CP059567">
    <property type="protein sequence ID" value="QMT40073.1"/>
    <property type="molecule type" value="Genomic_DNA"/>
</dbReference>
<dbReference type="Proteomes" id="UP000514752">
    <property type="component" value="Chromosome"/>
</dbReference>
<sequence length="162" mass="18015">MMRKSIRIVACAVWLAAAAAAQSADLVEHRSNRSVSLDDGGKRIQVVNVWATWCVPCRKEMPLLSRWYGRQQPARVQMVGVALDNAANVSRFLQSTPVRYPIWRYTGGDSTAWMKQLGNPVGALPFTLVRVQGCRHQQPLLGEVDEAKLTQAVNEVAARCRL</sequence>
<dbReference type="InterPro" id="IPR050553">
    <property type="entry name" value="Thioredoxin_ResA/DsbE_sf"/>
</dbReference>
<dbReference type="InterPro" id="IPR036249">
    <property type="entry name" value="Thioredoxin-like_sf"/>
</dbReference>
<dbReference type="InterPro" id="IPR013766">
    <property type="entry name" value="Thioredoxin_domain"/>
</dbReference>
<dbReference type="PANTHER" id="PTHR42852">
    <property type="entry name" value="THIOL:DISULFIDE INTERCHANGE PROTEIN DSBE"/>
    <property type="match status" value="1"/>
</dbReference>
<organism evidence="7 8">
    <name type="scientific">Neisseria shayeganii</name>
    <dbReference type="NCBI Taxonomy" id="607712"/>
    <lineage>
        <taxon>Bacteria</taxon>
        <taxon>Pseudomonadati</taxon>
        <taxon>Pseudomonadota</taxon>
        <taxon>Betaproteobacteria</taxon>
        <taxon>Neisseriales</taxon>
        <taxon>Neisseriaceae</taxon>
        <taxon>Neisseria</taxon>
    </lineage>
</organism>
<evidence type="ECO:0000256" key="4">
    <source>
        <dbReference type="ARBA" id="ARBA00023284"/>
    </source>
</evidence>
<keyword evidence="3" id="KW-1015">Disulfide bond</keyword>
<feature type="domain" description="Thioredoxin" evidence="6">
    <location>
        <begin position="15"/>
        <end position="158"/>
    </location>
</feature>
<evidence type="ECO:0000256" key="3">
    <source>
        <dbReference type="ARBA" id="ARBA00023157"/>
    </source>
</evidence>
<accession>A0A7D7T5F3</accession>
<name>A0A7D7T5F3_9NEIS</name>
<protein>
    <submittedName>
        <fullName evidence="7">TlpA family protein disulfide reductase</fullName>
    </submittedName>
</protein>
<dbReference type="CDD" id="cd02966">
    <property type="entry name" value="TlpA_like_family"/>
    <property type="match status" value="1"/>
</dbReference>
<dbReference type="SUPFAM" id="SSF52833">
    <property type="entry name" value="Thioredoxin-like"/>
    <property type="match status" value="1"/>
</dbReference>
<dbReference type="GO" id="GO:0030313">
    <property type="term" value="C:cell envelope"/>
    <property type="evidence" value="ECO:0007669"/>
    <property type="project" value="UniProtKB-SubCell"/>
</dbReference>
<dbReference type="PANTHER" id="PTHR42852:SF6">
    <property type="entry name" value="THIOL:DISULFIDE INTERCHANGE PROTEIN DSBE"/>
    <property type="match status" value="1"/>
</dbReference>
<gene>
    <name evidence="7" type="ORF">H3L94_09480</name>
</gene>
<evidence type="ECO:0000256" key="5">
    <source>
        <dbReference type="SAM" id="SignalP"/>
    </source>
</evidence>
<dbReference type="KEGG" id="nsg:H3L94_09480"/>
<dbReference type="Pfam" id="PF00578">
    <property type="entry name" value="AhpC-TSA"/>
    <property type="match status" value="1"/>
</dbReference>
<keyword evidence="5" id="KW-0732">Signal</keyword>
<dbReference type="InterPro" id="IPR000866">
    <property type="entry name" value="AhpC/TSA"/>
</dbReference>
<dbReference type="InterPro" id="IPR017937">
    <property type="entry name" value="Thioredoxin_CS"/>
</dbReference>
<evidence type="ECO:0000256" key="2">
    <source>
        <dbReference type="ARBA" id="ARBA00022748"/>
    </source>
</evidence>
<dbReference type="GO" id="GO:0015036">
    <property type="term" value="F:disulfide oxidoreductase activity"/>
    <property type="evidence" value="ECO:0007669"/>
    <property type="project" value="UniProtKB-ARBA"/>
</dbReference>
<dbReference type="GO" id="GO:0016209">
    <property type="term" value="F:antioxidant activity"/>
    <property type="evidence" value="ECO:0007669"/>
    <property type="project" value="InterPro"/>
</dbReference>
<dbReference type="Gene3D" id="3.40.30.10">
    <property type="entry name" value="Glutaredoxin"/>
    <property type="match status" value="1"/>
</dbReference>
<keyword evidence="4" id="KW-0676">Redox-active center</keyword>
<dbReference type="GO" id="GO:0017004">
    <property type="term" value="P:cytochrome complex assembly"/>
    <property type="evidence" value="ECO:0007669"/>
    <property type="project" value="UniProtKB-KW"/>
</dbReference>
<keyword evidence="2" id="KW-0201">Cytochrome c-type biogenesis</keyword>
<dbReference type="PROSITE" id="PS00194">
    <property type="entry name" value="THIOREDOXIN_1"/>
    <property type="match status" value="1"/>
</dbReference>
<feature type="chain" id="PRO_5028242791" evidence="5">
    <location>
        <begin position="24"/>
        <end position="162"/>
    </location>
</feature>
<comment type="subcellular location">
    <subcellularLocation>
        <location evidence="1">Cell envelope</location>
    </subcellularLocation>
</comment>
<evidence type="ECO:0000313" key="7">
    <source>
        <dbReference type="EMBL" id="QMT40073.1"/>
    </source>
</evidence>
<reference evidence="7 8" key="1">
    <citation type="submission" date="2020-07" db="EMBL/GenBank/DDBJ databases">
        <title>Genomic diversity of species in the Neisseriaceae family.</title>
        <authorList>
            <person name="Vincent A.T."/>
            <person name="Bernet E."/>
            <person name="Veyrier F.J."/>
        </authorList>
    </citation>
    <scope>NUCLEOTIDE SEQUENCE [LARGE SCALE GENOMIC DNA]</scope>
    <source>
        <strain evidence="7 8">DSM 22244</strain>
    </source>
</reference>
<feature type="signal peptide" evidence="5">
    <location>
        <begin position="1"/>
        <end position="23"/>
    </location>
</feature>
<evidence type="ECO:0000256" key="1">
    <source>
        <dbReference type="ARBA" id="ARBA00004196"/>
    </source>
</evidence>
<dbReference type="AlphaFoldDB" id="A0A7D7T5F3"/>
<evidence type="ECO:0000259" key="6">
    <source>
        <dbReference type="PROSITE" id="PS51352"/>
    </source>
</evidence>